<dbReference type="GO" id="GO:0005789">
    <property type="term" value="C:endoplasmic reticulum membrane"/>
    <property type="evidence" value="ECO:0007669"/>
    <property type="project" value="UniProtKB-SubCell"/>
</dbReference>
<comment type="caution">
    <text evidence="9">The sequence shown here is derived from an EMBL/GenBank/DDBJ whole genome shotgun (WGS) entry which is preliminary data.</text>
</comment>
<dbReference type="GO" id="GO:0140042">
    <property type="term" value="P:lipid droplet formation"/>
    <property type="evidence" value="ECO:0007669"/>
    <property type="project" value="UniProtKB-ARBA"/>
</dbReference>
<dbReference type="EMBL" id="JAKOGI010000018">
    <property type="protein sequence ID" value="KAJ8450019.1"/>
    <property type="molecule type" value="Genomic_DNA"/>
</dbReference>
<evidence type="ECO:0000313" key="9">
    <source>
        <dbReference type="EMBL" id="KAJ8450019.1"/>
    </source>
</evidence>
<accession>A0A9Q1KUN1</accession>
<evidence type="ECO:0000256" key="6">
    <source>
        <dbReference type="ARBA" id="ARBA00023136"/>
    </source>
</evidence>
<evidence type="ECO:0000256" key="3">
    <source>
        <dbReference type="ARBA" id="ARBA00022824"/>
    </source>
</evidence>
<keyword evidence="10" id="KW-1185">Reference proteome</keyword>
<feature type="transmembrane region" description="Helical" evidence="8">
    <location>
        <begin position="452"/>
        <end position="477"/>
    </location>
</feature>
<dbReference type="OrthoDB" id="3990054at2759"/>
<proteinExistence type="predicted"/>
<feature type="transmembrane region" description="Helical" evidence="8">
    <location>
        <begin position="230"/>
        <end position="263"/>
    </location>
</feature>
<evidence type="ECO:0000256" key="7">
    <source>
        <dbReference type="SAM" id="MobiDB-lite"/>
    </source>
</evidence>
<keyword evidence="6 8" id="KW-0472">Membrane</keyword>
<comment type="subcellular location">
    <subcellularLocation>
        <location evidence="1">Endoplasmic reticulum membrane</location>
        <topology evidence="1">Multi-pass membrane protein</topology>
    </subcellularLocation>
</comment>
<evidence type="ECO:0000256" key="4">
    <source>
        <dbReference type="ARBA" id="ARBA00022989"/>
    </source>
</evidence>
<dbReference type="InterPro" id="IPR009617">
    <property type="entry name" value="Seipin"/>
</dbReference>
<gene>
    <name evidence="9" type="ORF">Cgig2_029381</name>
</gene>
<keyword evidence="2 8" id="KW-0812">Transmembrane</keyword>
<reference evidence="9" key="1">
    <citation type="submission" date="2022-04" db="EMBL/GenBank/DDBJ databases">
        <title>Carnegiea gigantea Genome sequencing and assembly v2.</title>
        <authorList>
            <person name="Copetti D."/>
            <person name="Sanderson M.J."/>
            <person name="Burquez A."/>
            <person name="Wojciechowski M.F."/>
        </authorList>
    </citation>
    <scope>NUCLEOTIDE SEQUENCE</scope>
    <source>
        <strain evidence="9">SGP5-SGP5p</strain>
        <tissue evidence="9">Aerial part</tissue>
    </source>
</reference>
<sequence>MEGPKSTDEDDLFFDVPDEFPFYDCPEDFESSDNSPLTPQSVISLSSSSPDSKPLQSSVAGGLRRRRSVAFYDRNRNICVDLSVCARGEGNVDSDRVESTPRSASDGVNVEKNEVSTITTSTAEENGEDPSLVTEIDDGQSSFLVILAELLVKAIGFQFNLLISSITFPFWALYYSLMLVVNPFYIVRLGRGCLIGKLTRLWKLVSNAVRPFVSDWIEERKTLLKYALRFGWGFLWSFFVGSVLVALLILASVISGLIMRYYLVEEPFQLNQALNFDYTKSRPVAFVPITACPTMQHAENIQFHSHGAVRVIPPNYKLQTTVTLTVPESDYNRHLGMFQVRVDFLSENGKSLTSLSRPCMLEFRSEPIRLLLTFFKIIPLVAGYVSESQTIILKLNGYTEAVTPTACMKVTIEQRAEFRAGAGIPEVYNAFLHVESDLPFFKRILWCWRRTIFVWLSMVLFMVGLLFVLVCYGAIMIPRARSRGTTRSSESQ</sequence>
<protein>
    <recommendedName>
        <fullName evidence="11">Seipin</fullName>
    </recommendedName>
</protein>
<evidence type="ECO:0000256" key="5">
    <source>
        <dbReference type="ARBA" id="ARBA00023098"/>
    </source>
</evidence>
<name>A0A9Q1KUN1_9CARY</name>
<dbReference type="PANTHER" id="PTHR21212:SF0">
    <property type="entry name" value="SEIPIN"/>
    <property type="match status" value="1"/>
</dbReference>
<keyword evidence="5" id="KW-0443">Lipid metabolism</keyword>
<feature type="region of interest" description="Disordered" evidence="7">
    <location>
        <begin position="91"/>
        <end position="110"/>
    </location>
</feature>
<evidence type="ECO:0000313" key="10">
    <source>
        <dbReference type="Proteomes" id="UP001153076"/>
    </source>
</evidence>
<evidence type="ECO:0000256" key="8">
    <source>
        <dbReference type="SAM" id="Phobius"/>
    </source>
</evidence>
<dbReference type="Proteomes" id="UP001153076">
    <property type="component" value="Unassembled WGS sequence"/>
</dbReference>
<keyword evidence="4 8" id="KW-1133">Transmembrane helix</keyword>
<dbReference type="Pfam" id="PF06775">
    <property type="entry name" value="Seipin"/>
    <property type="match status" value="1"/>
</dbReference>
<evidence type="ECO:0008006" key="11">
    <source>
        <dbReference type="Google" id="ProtNLM"/>
    </source>
</evidence>
<dbReference type="PANTHER" id="PTHR21212">
    <property type="entry name" value="BERNARDINELLI-SEIP CONGENITAL LIPODYSTROPHY 2 HOMOLOG BSCL2 PROTEIN"/>
    <property type="match status" value="1"/>
</dbReference>
<evidence type="ECO:0000256" key="1">
    <source>
        <dbReference type="ARBA" id="ARBA00004477"/>
    </source>
</evidence>
<feature type="region of interest" description="Disordered" evidence="7">
    <location>
        <begin position="23"/>
        <end position="60"/>
    </location>
</feature>
<dbReference type="GO" id="GO:0006629">
    <property type="term" value="P:lipid metabolic process"/>
    <property type="evidence" value="ECO:0007669"/>
    <property type="project" value="UniProtKB-KW"/>
</dbReference>
<organism evidence="9 10">
    <name type="scientific">Carnegiea gigantea</name>
    <dbReference type="NCBI Taxonomy" id="171969"/>
    <lineage>
        <taxon>Eukaryota</taxon>
        <taxon>Viridiplantae</taxon>
        <taxon>Streptophyta</taxon>
        <taxon>Embryophyta</taxon>
        <taxon>Tracheophyta</taxon>
        <taxon>Spermatophyta</taxon>
        <taxon>Magnoliopsida</taxon>
        <taxon>eudicotyledons</taxon>
        <taxon>Gunneridae</taxon>
        <taxon>Pentapetalae</taxon>
        <taxon>Caryophyllales</taxon>
        <taxon>Cactineae</taxon>
        <taxon>Cactaceae</taxon>
        <taxon>Cactoideae</taxon>
        <taxon>Echinocereeae</taxon>
        <taxon>Carnegiea</taxon>
    </lineage>
</organism>
<dbReference type="AlphaFoldDB" id="A0A9Q1KUN1"/>
<feature type="compositionally biased region" description="Low complexity" evidence="7">
    <location>
        <begin position="40"/>
        <end position="59"/>
    </location>
</feature>
<dbReference type="CDD" id="cd23995">
    <property type="entry name" value="Seipin_BSCL2_like"/>
    <property type="match status" value="1"/>
</dbReference>
<keyword evidence="3" id="KW-0256">Endoplasmic reticulum</keyword>
<feature type="transmembrane region" description="Helical" evidence="8">
    <location>
        <begin position="168"/>
        <end position="187"/>
    </location>
</feature>
<evidence type="ECO:0000256" key="2">
    <source>
        <dbReference type="ARBA" id="ARBA00022692"/>
    </source>
</evidence>